<keyword evidence="7" id="KW-0227">DNA damage</keyword>
<dbReference type="Pfam" id="PF00271">
    <property type="entry name" value="Helicase_C"/>
    <property type="match status" value="1"/>
</dbReference>
<evidence type="ECO:0000256" key="10">
    <source>
        <dbReference type="ARBA" id="ARBA00022833"/>
    </source>
</evidence>
<feature type="compositionally biased region" description="Low complexity" evidence="21">
    <location>
        <begin position="245"/>
        <end position="258"/>
    </location>
</feature>
<evidence type="ECO:0000259" key="22">
    <source>
        <dbReference type="PROSITE" id="PS50967"/>
    </source>
</evidence>
<feature type="compositionally biased region" description="Acidic residues" evidence="21">
    <location>
        <begin position="1271"/>
        <end position="1280"/>
    </location>
</feature>
<evidence type="ECO:0000256" key="16">
    <source>
        <dbReference type="ARBA" id="ARBA00034617"/>
    </source>
</evidence>
<dbReference type="Pfam" id="PF00570">
    <property type="entry name" value="HRDC"/>
    <property type="match status" value="1"/>
</dbReference>
<dbReference type="InterPro" id="IPR010997">
    <property type="entry name" value="HRDC-like_sf"/>
</dbReference>
<comment type="similarity">
    <text evidence="3">Belongs to the helicase family. RecQ subfamily.</text>
</comment>
<dbReference type="Pfam" id="PF09382">
    <property type="entry name" value="RQC"/>
    <property type="match status" value="1"/>
</dbReference>
<feature type="compositionally biased region" description="Basic and acidic residues" evidence="21">
    <location>
        <begin position="24"/>
        <end position="33"/>
    </location>
</feature>
<feature type="compositionally biased region" description="Gly residues" evidence="21">
    <location>
        <begin position="1373"/>
        <end position="1385"/>
    </location>
</feature>
<evidence type="ECO:0000256" key="20">
    <source>
        <dbReference type="ARBA" id="ARBA00073450"/>
    </source>
</evidence>
<dbReference type="EC" id="5.6.2.4" evidence="17"/>
<dbReference type="GO" id="GO:0043138">
    <property type="term" value="F:3'-5' DNA helicase activity"/>
    <property type="evidence" value="ECO:0007669"/>
    <property type="project" value="UniProtKB-EC"/>
</dbReference>
<dbReference type="PROSITE" id="PS51192">
    <property type="entry name" value="HELICASE_ATP_BIND_1"/>
    <property type="match status" value="1"/>
</dbReference>
<dbReference type="Gene3D" id="1.10.10.10">
    <property type="entry name" value="Winged helix-like DNA-binding domain superfamily/Winged helix DNA-binding domain"/>
    <property type="match status" value="1"/>
</dbReference>
<reference evidence="26" key="1">
    <citation type="submission" date="2025-08" db="UniProtKB">
        <authorList>
            <consortium name="RefSeq"/>
        </authorList>
    </citation>
    <scope>IDENTIFICATION</scope>
    <source>
        <tissue evidence="26">Whole sample</tissue>
    </source>
</reference>
<dbReference type="GO" id="GO:0016787">
    <property type="term" value="F:hydrolase activity"/>
    <property type="evidence" value="ECO:0007669"/>
    <property type="project" value="UniProtKB-KW"/>
</dbReference>
<feature type="domain" description="Helicase ATP-binding" evidence="23">
    <location>
        <begin position="652"/>
        <end position="827"/>
    </location>
</feature>
<keyword evidence="15" id="KW-0539">Nucleus</keyword>
<dbReference type="InterPro" id="IPR011545">
    <property type="entry name" value="DEAD/DEAH_box_helicase_dom"/>
</dbReference>
<keyword evidence="14" id="KW-0413">Isomerase</keyword>
<dbReference type="FunFam" id="3.40.50.300:FF:000340">
    <property type="entry name" value="Bloom syndrome, RecQ helicase"/>
    <property type="match status" value="1"/>
</dbReference>
<dbReference type="Gene3D" id="1.10.150.80">
    <property type="entry name" value="HRDC domain"/>
    <property type="match status" value="1"/>
</dbReference>
<evidence type="ECO:0000256" key="19">
    <source>
        <dbReference type="ARBA" id="ARBA00049360"/>
    </source>
</evidence>
<name>A0A8B8DZW8_CRAVI</name>
<dbReference type="PANTHER" id="PTHR13710:SF153">
    <property type="entry name" value="RECQ-LIKE DNA HELICASE BLM"/>
    <property type="match status" value="1"/>
</dbReference>
<keyword evidence="11" id="KW-0067">ATP-binding</keyword>
<gene>
    <name evidence="26" type="primary">LOC111130645</name>
</gene>
<keyword evidence="5" id="KW-0479">Metal-binding</keyword>
<evidence type="ECO:0000256" key="12">
    <source>
        <dbReference type="ARBA" id="ARBA00023125"/>
    </source>
</evidence>
<evidence type="ECO:0000256" key="15">
    <source>
        <dbReference type="ARBA" id="ARBA00023242"/>
    </source>
</evidence>
<organism evidence="25 26">
    <name type="scientific">Crassostrea virginica</name>
    <name type="common">Eastern oyster</name>
    <dbReference type="NCBI Taxonomy" id="6565"/>
    <lineage>
        <taxon>Eukaryota</taxon>
        <taxon>Metazoa</taxon>
        <taxon>Spiralia</taxon>
        <taxon>Lophotrochozoa</taxon>
        <taxon>Mollusca</taxon>
        <taxon>Bivalvia</taxon>
        <taxon>Autobranchia</taxon>
        <taxon>Pteriomorphia</taxon>
        <taxon>Ostreida</taxon>
        <taxon>Ostreoidea</taxon>
        <taxon>Ostreidae</taxon>
        <taxon>Crassostrea</taxon>
    </lineage>
</organism>
<evidence type="ECO:0000259" key="23">
    <source>
        <dbReference type="PROSITE" id="PS51192"/>
    </source>
</evidence>
<proteinExistence type="inferred from homology"/>
<feature type="compositionally biased region" description="Acidic residues" evidence="21">
    <location>
        <begin position="146"/>
        <end position="155"/>
    </location>
</feature>
<dbReference type="FunFam" id="3.40.50.300:FF:000537">
    <property type="entry name" value="Bloom syndrome RecQ-like helicase"/>
    <property type="match status" value="1"/>
</dbReference>
<evidence type="ECO:0000256" key="14">
    <source>
        <dbReference type="ARBA" id="ARBA00023235"/>
    </source>
</evidence>
<evidence type="ECO:0000256" key="9">
    <source>
        <dbReference type="ARBA" id="ARBA00022806"/>
    </source>
</evidence>
<feature type="region of interest" description="Disordered" evidence="21">
    <location>
        <begin position="1271"/>
        <end position="1406"/>
    </location>
</feature>
<keyword evidence="12" id="KW-0238">DNA-binding</keyword>
<evidence type="ECO:0000256" key="6">
    <source>
        <dbReference type="ARBA" id="ARBA00022741"/>
    </source>
</evidence>
<dbReference type="NCBIfam" id="TIGR00614">
    <property type="entry name" value="recQ_fam"/>
    <property type="match status" value="1"/>
</dbReference>
<evidence type="ECO:0000256" key="13">
    <source>
        <dbReference type="ARBA" id="ARBA00023204"/>
    </source>
</evidence>
<evidence type="ECO:0000256" key="7">
    <source>
        <dbReference type="ARBA" id="ARBA00022763"/>
    </source>
</evidence>
<evidence type="ECO:0000313" key="26">
    <source>
        <dbReference type="RefSeq" id="XP_022333520.1"/>
    </source>
</evidence>
<comment type="catalytic activity">
    <reaction evidence="16">
        <text>Couples ATP hydrolysis with the unwinding of duplex DNA by translocating in the 3'-5' direction.</text>
        <dbReference type="EC" id="5.6.2.4"/>
    </reaction>
</comment>
<evidence type="ECO:0000256" key="3">
    <source>
        <dbReference type="ARBA" id="ARBA00005446"/>
    </source>
</evidence>
<feature type="compositionally biased region" description="Low complexity" evidence="21">
    <location>
        <begin position="458"/>
        <end position="490"/>
    </location>
</feature>
<feature type="region of interest" description="Disordered" evidence="21">
    <location>
        <begin position="1"/>
        <end position="48"/>
    </location>
</feature>
<protein>
    <recommendedName>
        <fullName evidence="20">RecQ-like DNA helicase BLM</fullName>
        <ecNumber evidence="17">5.6.2.4</ecNumber>
    </recommendedName>
    <alternativeName>
        <fullName evidence="18">DNA 3'-5' helicase BLM</fullName>
    </alternativeName>
</protein>
<dbReference type="SMART" id="SM00956">
    <property type="entry name" value="RQC"/>
    <property type="match status" value="1"/>
</dbReference>
<dbReference type="SMART" id="SM00490">
    <property type="entry name" value="HELICc"/>
    <property type="match status" value="1"/>
</dbReference>
<comment type="cofactor">
    <cofactor evidence="1">
        <name>Zn(2+)</name>
        <dbReference type="ChEBI" id="CHEBI:29105"/>
    </cofactor>
</comment>
<dbReference type="Pfam" id="PF16124">
    <property type="entry name" value="RecQ_Zn_bind"/>
    <property type="match status" value="1"/>
</dbReference>
<evidence type="ECO:0000256" key="18">
    <source>
        <dbReference type="ARBA" id="ARBA00044542"/>
    </source>
</evidence>
<evidence type="ECO:0000259" key="24">
    <source>
        <dbReference type="PROSITE" id="PS51194"/>
    </source>
</evidence>
<feature type="compositionally biased region" description="Polar residues" evidence="21">
    <location>
        <begin position="491"/>
        <end position="501"/>
    </location>
</feature>
<dbReference type="InterPro" id="IPR001650">
    <property type="entry name" value="Helicase_C-like"/>
</dbReference>
<accession>A0A8B8DZW8</accession>
<evidence type="ECO:0000256" key="5">
    <source>
        <dbReference type="ARBA" id="ARBA00022723"/>
    </source>
</evidence>
<keyword evidence="4" id="KW-0235">DNA replication</keyword>
<keyword evidence="6" id="KW-0547">Nucleotide-binding</keyword>
<dbReference type="SUPFAM" id="SSF47819">
    <property type="entry name" value="HRDC-like"/>
    <property type="match status" value="1"/>
</dbReference>
<evidence type="ECO:0000256" key="4">
    <source>
        <dbReference type="ARBA" id="ARBA00022705"/>
    </source>
</evidence>
<keyword evidence="8" id="KW-0378">Hydrolase</keyword>
<feature type="region of interest" description="Disordered" evidence="21">
    <location>
        <begin position="100"/>
        <end position="131"/>
    </location>
</feature>
<feature type="compositionally biased region" description="Basic residues" evidence="21">
    <location>
        <begin position="1297"/>
        <end position="1314"/>
    </location>
</feature>
<dbReference type="InterPro" id="IPR027417">
    <property type="entry name" value="P-loop_NTPase"/>
</dbReference>
<dbReference type="GeneID" id="111130645"/>
<feature type="compositionally biased region" description="Basic and acidic residues" evidence="21">
    <location>
        <begin position="116"/>
        <end position="126"/>
    </location>
</feature>
<dbReference type="GO" id="GO:0009378">
    <property type="term" value="F:four-way junction helicase activity"/>
    <property type="evidence" value="ECO:0007669"/>
    <property type="project" value="TreeGrafter"/>
</dbReference>
<dbReference type="GO" id="GO:0005694">
    <property type="term" value="C:chromosome"/>
    <property type="evidence" value="ECO:0007669"/>
    <property type="project" value="TreeGrafter"/>
</dbReference>
<keyword evidence="9" id="KW-0347">Helicase</keyword>
<evidence type="ECO:0000256" key="21">
    <source>
        <dbReference type="SAM" id="MobiDB-lite"/>
    </source>
</evidence>
<evidence type="ECO:0000256" key="8">
    <source>
        <dbReference type="ARBA" id="ARBA00022801"/>
    </source>
</evidence>
<evidence type="ECO:0000256" key="17">
    <source>
        <dbReference type="ARBA" id="ARBA00034808"/>
    </source>
</evidence>
<evidence type="ECO:0000256" key="11">
    <source>
        <dbReference type="ARBA" id="ARBA00022840"/>
    </source>
</evidence>
<dbReference type="InterPro" id="IPR004589">
    <property type="entry name" value="DNA_helicase_ATP-dep_RecQ"/>
</dbReference>
<comment type="catalytic activity">
    <reaction evidence="19">
        <text>ATP + H2O = ADP + phosphate + H(+)</text>
        <dbReference type="Rhea" id="RHEA:13065"/>
        <dbReference type="ChEBI" id="CHEBI:15377"/>
        <dbReference type="ChEBI" id="CHEBI:15378"/>
        <dbReference type="ChEBI" id="CHEBI:30616"/>
        <dbReference type="ChEBI" id="CHEBI:43474"/>
        <dbReference type="ChEBI" id="CHEBI:456216"/>
    </reaction>
</comment>
<dbReference type="GO" id="GO:0005524">
    <property type="term" value="F:ATP binding"/>
    <property type="evidence" value="ECO:0007669"/>
    <property type="project" value="UniProtKB-KW"/>
</dbReference>
<dbReference type="CDD" id="cd18794">
    <property type="entry name" value="SF2_C_RecQ"/>
    <property type="match status" value="1"/>
</dbReference>
<feature type="compositionally biased region" description="Polar residues" evidence="21">
    <location>
        <begin position="259"/>
        <end position="273"/>
    </location>
</feature>
<keyword evidence="13" id="KW-0234">DNA repair</keyword>
<dbReference type="InterPro" id="IPR002121">
    <property type="entry name" value="HRDC_dom"/>
</dbReference>
<dbReference type="KEGG" id="cvn:111130645"/>
<feature type="compositionally biased region" description="Low complexity" evidence="21">
    <location>
        <begin position="1363"/>
        <end position="1372"/>
    </location>
</feature>
<keyword evidence="10" id="KW-0862">Zinc</keyword>
<dbReference type="InterPro" id="IPR044876">
    <property type="entry name" value="HRDC_dom_sf"/>
</dbReference>
<evidence type="ECO:0000256" key="1">
    <source>
        <dbReference type="ARBA" id="ARBA00001947"/>
    </source>
</evidence>
<dbReference type="GO" id="GO:0003677">
    <property type="term" value="F:DNA binding"/>
    <property type="evidence" value="ECO:0007669"/>
    <property type="project" value="UniProtKB-KW"/>
</dbReference>
<dbReference type="GO" id="GO:0000724">
    <property type="term" value="P:double-strand break repair via homologous recombination"/>
    <property type="evidence" value="ECO:0007669"/>
    <property type="project" value="TreeGrafter"/>
</dbReference>
<dbReference type="FunFam" id="1.10.10.10:FF:000495">
    <property type="entry name" value="RecQ family helicase MusN"/>
    <property type="match status" value="1"/>
</dbReference>
<dbReference type="PANTHER" id="PTHR13710">
    <property type="entry name" value="DNA HELICASE RECQ FAMILY MEMBER"/>
    <property type="match status" value="1"/>
</dbReference>
<dbReference type="Gene3D" id="3.40.50.300">
    <property type="entry name" value="P-loop containing nucleotide triphosphate hydrolases"/>
    <property type="match status" value="2"/>
</dbReference>
<evidence type="ECO:0000256" key="2">
    <source>
        <dbReference type="ARBA" id="ARBA00004123"/>
    </source>
</evidence>
<feature type="domain" description="HRDC" evidence="22">
    <location>
        <begin position="1184"/>
        <end position="1267"/>
    </location>
</feature>
<evidence type="ECO:0000313" key="25">
    <source>
        <dbReference type="Proteomes" id="UP000694844"/>
    </source>
</evidence>
<comment type="subcellular location">
    <subcellularLocation>
        <location evidence="2">Nucleus</location>
    </subcellularLocation>
</comment>
<dbReference type="GO" id="GO:0005634">
    <property type="term" value="C:nucleus"/>
    <property type="evidence" value="ECO:0007669"/>
    <property type="project" value="UniProtKB-SubCell"/>
</dbReference>
<dbReference type="GO" id="GO:0006260">
    <property type="term" value="P:DNA replication"/>
    <property type="evidence" value="ECO:0007669"/>
    <property type="project" value="UniProtKB-KW"/>
</dbReference>
<feature type="compositionally biased region" description="Polar residues" evidence="21">
    <location>
        <begin position="11"/>
        <end position="20"/>
    </location>
</feature>
<dbReference type="InterPro" id="IPR032284">
    <property type="entry name" value="RecQ_Zn-bd"/>
</dbReference>
<dbReference type="RefSeq" id="XP_022333520.1">
    <property type="nucleotide sequence ID" value="XM_022477812.1"/>
</dbReference>
<dbReference type="InterPro" id="IPR036388">
    <property type="entry name" value="WH-like_DNA-bd_sf"/>
</dbReference>
<dbReference type="Proteomes" id="UP000694844">
    <property type="component" value="Chromosome 4"/>
</dbReference>
<dbReference type="Pfam" id="PF00270">
    <property type="entry name" value="DEAD"/>
    <property type="match status" value="1"/>
</dbReference>
<dbReference type="InterPro" id="IPR014001">
    <property type="entry name" value="Helicase_ATP-bd"/>
</dbReference>
<keyword evidence="25" id="KW-1185">Reference proteome</keyword>
<dbReference type="OrthoDB" id="10261556at2759"/>
<feature type="region of interest" description="Disordered" evidence="21">
    <location>
        <begin position="458"/>
        <end position="501"/>
    </location>
</feature>
<dbReference type="GO" id="GO:0046872">
    <property type="term" value="F:metal ion binding"/>
    <property type="evidence" value="ECO:0007669"/>
    <property type="project" value="UniProtKB-KW"/>
</dbReference>
<feature type="compositionally biased region" description="Polar residues" evidence="21">
    <location>
        <begin position="165"/>
        <end position="189"/>
    </location>
</feature>
<dbReference type="SMART" id="SM00487">
    <property type="entry name" value="DEXDc"/>
    <property type="match status" value="1"/>
</dbReference>
<feature type="region of interest" description="Disordered" evidence="21">
    <location>
        <begin position="146"/>
        <end position="276"/>
    </location>
</feature>
<sequence>MSEKVPRSYTFKKTLSLRKTSNQKRVEAAETHDNYGGGDDDGWLSTRPFIQEGCTSRVDQGSANPFDLISQKNTSEFSKVILPSGRNKKPQQTSIMSYTHKTEKRKPVAAVAPQRSPEKTGEELGSKRKRTPAKAVIRILDDGDDNDDDFLDDFEIPTTPMANRRSLNQNNNTKSLNEATKPSLNLNKTTESERQIMDASGMTDLFGNSDSEEESFVAPKRRRTLEDPAVANHFGVPEQSTVTAPPSQQQASPVQLSSESTDILRSEYSTQGSEEYGPSRLFQTMEEVCDIVCKASTGDLMSMFPQSYQRLQYLLALRKQLKDSCTLNDKAEPTLKRLSAPAASIASRAASVVCKPSTVTSPVLGKPQTPLSVNSFSEQDKVKTTCESSPLLPQRTALLSNTSTPALDRNFDSPSSGQCKAYSFKKTTQVGFSSPIPCGESFFEEDAKLTQSHHSFISSFSKKSPSTSTSFKEPPIMNFNQSSNSSLNQSDTAYGISSTSTSHVNPLADTANSFSGVEPPSMTEFSFDYKLNNDSGVVQSQSAKNRFSTSIPDSEDETDVIDQFPDDDLFSPDDFDSEFTEEMKTDSLPTISPRRQSINQSLVSPAIATKRREEEENKEFDGYNFQHSTLMRETFHQVFGLREFRKNQLKAINAALLGNDCFILMPTGGGKSLCYQLPALVTGGVSIIISPLRALIQDQVTRLCSMDIAAGQLSSDLDQNQSDQIYRKLYYKTPEITLLYVTPEKISASGKLLGCLDNLHRRGKLTRFVIDEAHCVSQWGHDFRPDYKKLGILKQKYPGVPMMALTATANMRVRKDIIYQLGIKNPKSFVQSFNRPNLKFRVEPKKPSTLMADITKLIKEQFPGKCGIVYCLSRKECDTVAADLSKAGIQAVSYHAGLGDNDRIAIQEKWLNGYRCKVICATIAFGMGIDKPDVRFVIHYSLPKSMEGYYQEAGRAGRDGQLAHCILYYTYQDVKRLRRIIEMDQSATYESKRVHIDNLFRMVQCCENVADCRRAQLLNYFGERDFNREECDSFKGAICDNCVSKEAFSLRDVTEDCKKICAGVRDLTSRRNQNYTLIYIVDIFRGAKTGKISDSGHDQIPLYGIGKNYSRSDAERLLRKLVIDAILHEDLQITAADTTACYIKLGPKANDVMTGKLKVELQVQGGRKRTEVAKIGKEPVSQRENAIEDCLNELLEMAKTIASEHGLRNYATVFPILTLRQLAEKTPLTVEEMTEKIDGLPKAKVNKYGAERFLEITKNYHLIMSNLQQEEEAADSDVPEWESPYFVDHSTGPANQGKKRGSFKKRGFARKRRGGGSQSNAGKSGYGGDKGNKFSSYKFSRGSAKKVPRGSNSKRGGSGSSRGGSSASRGGSSASGGGFGGGGLGFMPAPQPRRSYLGGTGGTFFG</sequence>
<feature type="domain" description="Helicase C-terminal" evidence="24">
    <location>
        <begin position="853"/>
        <end position="1000"/>
    </location>
</feature>
<dbReference type="SUPFAM" id="SSF52540">
    <property type="entry name" value="P-loop containing nucleoside triphosphate hydrolases"/>
    <property type="match status" value="2"/>
</dbReference>
<dbReference type="InterPro" id="IPR018982">
    <property type="entry name" value="RQC_domain"/>
</dbReference>
<dbReference type="GO" id="GO:0005737">
    <property type="term" value="C:cytoplasm"/>
    <property type="evidence" value="ECO:0007669"/>
    <property type="project" value="TreeGrafter"/>
</dbReference>
<dbReference type="PROSITE" id="PS51194">
    <property type="entry name" value="HELICASE_CTER"/>
    <property type="match status" value="1"/>
</dbReference>
<dbReference type="PROSITE" id="PS50967">
    <property type="entry name" value="HRDC"/>
    <property type="match status" value="1"/>
</dbReference>